<dbReference type="PANTHER" id="PTHR38075:SF1">
    <property type="entry name" value="DUF4139 DOMAIN-CONTAINING PROTEIN"/>
    <property type="match status" value="1"/>
</dbReference>
<dbReference type="PANTHER" id="PTHR38075">
    <property type="entry name" value="DUF4139 DOMAIN-CONTAINING PROTEIN"/>
    <property type="match status" value="1"/>
</dbReference>
<keyword evidence="4" id="KW-1185">Reference proteome</keyword>
<accession>A0A7X6IBS3</accession>
<feature type="signal peptide" evidence="2">
    <location>
        <begin position="1"/>
        <end position="20"/>
    </location>
</feature>
<reference evidence="3 4" key="1">
    <citation type="journal article" date="2020" name="Nature">
        <title>Bacterial chemolithoautotrophy via manganese oxidation.</title>
        <authorList>
            <person name="Yu H."/>
            <person name="Leadbetter J.R."/>
        </authorList>
    </citation>
    <scope>NUCLEOTIDE SEQUENCE [LARGE SCALE GENOMIC DNA]</scope>
    <source>
        <strain evidence="3 4">Mn-1</strain>
    </source>
</reference>
<protein>
    <submittedName>
        <fullName evidence="3">DUF4139 domain-containing protein</fullName>
    </submittedName>
</protein>
<organism evidence="3 4">
    <name type="scientific">Candidatus Manganitrophus noduliformans</name>
    <dbReference type="NCBI Taxonomy" id="2606439"/>
    <lineage>
        <taxon>Bacteria</taxon>
        <taxon>Pseudomonadati</taxon>
        <taxon>Nitrospirota</taxon>
        <taxon>Nitrospiria</taxon>
        <taxon>Candidatus Troglogloeales</taxon>
        <taxon>Candidatus Manganitrophaceae</taxon>
        <taxon>Candidatus Manganitrophus</taxon>
    </lineage>
</organism>
<feature type="compositionally biased region" description="Basic and acidic residues" evidence="1">
    <location>
        <begin position="32"/>
        <end position="43"/>
    </location>
</feature>
<dbReference type="AlphaFoldDB" id="A0A7X6IBS3"/>
<evidence type="ECO:0000256" key="2">
    <source>
        <dbReference type="SAM" id="SignalP"/>
    </source>
</evidence>
<name>A0A7X6IBS3_9BACT</name>
<evidence type="ECO:0000313" key="4">
    <source>
        <dbReference type="Proteomes" id="UP000534783"/>
    </source>
</evidence>
<feature type="chain" id="PRO_5031191222" evidence="2">
    <location>
        <begin position="21"/>
        <end position="480"/>
    </location>
</feature>
<evidence type="ECO:0000256" key="1">
    <source>
        <dbReference type="SAM" id="MobiDB-lite"/>
    </source>
</evidence>
<gene>
    <name evidence="3" type="ORF">MNODULE_13770</name>
</gene>
<evidence type="ECO:0000313" key="3">
    <source>
        <dbReference type="EMBL" id="NKE71811.1"/>
    </source>
</evidence>
<proteinExistence type="predicted"/>
<dbReference type="Proteomes" id="UP000534783">
    <property type="component" value="Unassembled WGS sequence"/>
</dbReference>
<sequence length="480" mass="54124">MKTKLLFLIPSLALATALFFAGPGGEAAAPPEKPHERSSHSDDQEAVSVTVYNSNLGLVRETRRLTLPAGVTELKFSDVAGQILPQTVYITSLTDPAGLGVLEQNYEYDLLSPQKLLDKFVGKEIKVLRDGVEIPITILSTHGGIVYRMGDRIFTDHPGKMIFPGLPENLLPNPTLVWRLENETTRPQKVEATYLTGGMTWRSDYVAILDKEDQKIDLTGWVTLDNKSGATFKNAKLKLVAGDVNRVLDRFETRDAPRALEMAAQKSAAAPFTEESFFEYHLYSLQRPTTLKDNQTKQVTLLTANQVPVKKRFLYYGAAHFYRTQYGTPISNQKVGVYVEIANKKENQLGMPLPKGTLRVYKADSDGSLQFIGEDRIDHTPKDETIKIKMGDAFDLVAERKQTEWKKVSWDTYEVAFEVSLRNHKETSVTISVIEPIPGDWEILKTTHDYTKVEAHTVQFDVPVGKDKEEKLQYRVRVRF</sequence>
<dbReference type="RefSeq" id="WP_168060778.1">
    <property type="nucleotide sequence ID" value="NZ_VTOW01000002.1"/>
</dbReference>
<keyword evidence="2" id="KW-0732">Signal</keyword>
<feature type="region of interest" description="Disordered" evidence="1">
    <location>
        <begin position="25"/>
        <end position="44"/>
    </location>
</feature>
<comment type="caution">
    <text evidence="3">The sequence shown here is derived from an EMBL/GenBank/DDBJ whole genome shotgun (WGS) entry which is preliminary data.</text>
</comment>
<dbReference type="EMBL" id="VTOW01000002">
    <property type="protein sequence ID" value="NKE71811.1"/>
    <property type="molecule type" value="Genomic_DNA"/>
</dbReference>